<reference evidence="8 9" key="1">
    <citation type="submission" date="2024-09" db="EMBL/GenBank/DDBJ databases">
        <authorList>
            <person name="Sun Q."/>
            <person name="Mori K."/>
        </authorList>
    </citation>
    <scope>NUCLEOTIDE SEQUENCE [LARGE SCALE GENOMIC DNA]</scope>
    <source>
        <strain evidence="8 9">JCM 13519</strain>
    </source>
</reference>
<name>A0ABV5ULR0_9MICC</name>
<dbReference type="Proteomes" id="UP001589536">
    <property type="component" value="Unassembled WGS sequence"/>
</dbReference>
<evidence type="ECO:0000256" key="7">
    <source>
        <dbReference type="SAM" id="Phobius"/>
    </source>
</evidence>
<comment type="caution">
    <text evidence="8">The sequence shown here is derived from an EMBL/GenBank/DDBJ whole genome shotgun (WGS) entry which is preliminary data.</text>
</comment>
<feature type="transmembrane region" description="Helical" evidence="7">
    <location>
        <begin position="34"/>
        <end position="54"/>
    </location>
</feature>
<feature type="transmembrane region" description="Helical" evidence="7">
    <location>
        <begin position="60"/>
        <end position="84"/>
    </location>
</feature>
<evidence type="ECO:0000256" key="3">
    <source>
        <dbReference type="ARBA" id="ARBA00022692"/>
    </source>
</evidence>
<dbReference type="Pfam" id="PF01184">
    <property type="entry name" value="Gpr1_Fun34_YaaH"/>
    <property type="match status" value="1"/>
</dbReference>
<dbReference type="PANTHER" id="PTHR31123:SF1">
    <property type="entry name" value="ACCUMULATION OF DYADS PROTEIN 2-RELATED"/>
    <property type="match status" value="1"/>
</dbReference>
<evidence type="ECO:0000313" key="9">
    <source>
        <dbReference type="Proteomes" id="UP001589536"/>
    </source>
</evidence>
<organism evidence="8 9">
    <name type="scientific">Arthrobacter methylotrophus</name>
    <dbReference type="NCBI Taxonomy" id="121291"/>
    <lineage>
        <taxon>Bacteria</taxon>
        <taxon>Bacillati</taxon>
        <taxon>Actinomycetota</taxon>
        <taxon>Actinomycetes</taxon>
        <taxon>Micrococcales</taxon>
        <taxon>Micrococcaceae</taxon>
        <taxon>Arthrobacter</taxon>
    </lineage>
</organism>
<feature type="transmembrane region" description="Helical" evidence="7">
    <location>
        <begin position="177"/>
        <end position="197"/>
    </location>
</feature>
<evidence type="ECO:0000313" key="8">
    <source>
        <dbReference type="EMBL" id="MFB9713462.1"/>
    </source>
</evidence>
<protein>
    <submittedName>
        <fullName evidence="8">GPR1/FUN34/YaaH family transporter</fullName>
    </submittedName>
</protein>
<feature type="transmembrane region" description="Helical" evidence="7">
    <location>
        <begin position="153"/>
        <end position="171"/>
    </location>
</feature>
<comment type="subcellular location">
    <subcellularLocation>
        <location evidence="1">Membrane</location>
        <topology evidence="1">Multi-pass membrane protein</topology>
    </subcellularLocation>
</comment>
<evidence type="ECO:0000256" key="5">
    <source>
        <dbReference type="ARBA" id="ARBA00023136"/>
    </source>
</evidence>
<evidence type="ECO:0000256" key="6">
    <source>
        <dbReference type="SAM" id="MobiDB-lite"/>
    </source>
</evidence>
<gene>
    <name evidence="8" type="ORF">ACFFPI_04750</name>
</gene>
<feature type="transmembrane region" description="Helical" evidence="7">
    <location>
        <begin position="128"/>
        <end position="146"/>
    </location>
</feature>
<keyword evidence="4 7" id="KW-1133">Transmembrane helix</keyword>
<dbReference type="EMBL" id="JBHMBH010000011">
    <property type="protein sequence ID" value="MFB9713462.1"/>
    <property type="molecule type" value="Genomic_DNA"/>
</dbReference>
<feature type="transmembrane region" description="Helical" evidence="7">
    <location>
        <begin position="91"/>
        <end position="116"/>
    </location>
</feature>
<feature type="compositionally biased region" description="Low complexity" evidence="6">
    <location>
        <begin position="10"/>
        <end position="23"/>
    </location>
</feature>
<accession>A0ABV5ULR0</accession>
<dbReference type="RefSeq" id="WP_345050053.1">
    <property type="nucleotide sequence ID" value="NZ_BAABED010000001.1"/>
</dbReference>
<feature type="region of interest" description="Disordered" evidence="6">
    <location>
        <begin position="1"/>
        <end position="23"/>
    </location>
</feature>
<evidence type="ECO:0000256" key="1">
    <source>
        <dbReference type="ARBA" id="ARBA00004141"/>
    </source>
</evidence>
<comment type="similarity">
    <text evidence="2">Belongs to the acetate uptake transporter (AceTr) (TC 2.A.96) family.</text>
</comment>
<keyword evidence="9" id="KW-1185">Reference proteome</keyword>
<evidence type="ECO:0000256" key="4">
    <source>
        <dbReference type="ARBA" id="ARBA00022989"/>
    </source>
</evidence>
<dbReference type="InterPro" id="IPR000791">
    <property type="entry name" value="Gpr1/Fun34/SatP-like"/>
</dbReference>
<keyword evidence="5 7" id="KW-0472">Membrane</keyword>
<proteinExistence type="inferred from homology"/>
<keyword evidence="3 7" id="KW-0812">Transmembrane</keyword>
<dbReference type="InterPro" id="IPR051633">
    <property type="entry name" value="AceTr"/>
</dbReference>
<evidence type="ECO:0000256" key="2">
    <source>
        <dbReference type="ARBA" id="ARBA00005587"/>
    </source>
</evidence>
<sequence length="217" mass="22287">MSSTSLIDNPPLASQAPAAPSAPLSGPLEGAPGIVGLPMAIAGAFGLGLVNTGFVPAGAAAAALPTVIAASAVGLLLAAVWACALGQNVSAGIFVLFFGFFATYGTLSLGLINGWLGIPSNQVVNAQTLWLTCWLVIFVMLTLVTLRLPWGNALMLVFVDIALVLLLIGTVQGNAGMINLGGWFTFAFVAVAIYFYIDVMWSQTGGRGLPLGRPLVR</sequence>
<dbReference type="PANTHER" id="PTHR31123">
    <property type="entry name" value="ACCUMULATION OF DYADS PROTEIN 2-RELATED"/>
    <property type="match status" value="1"/>
</dbReference>